<dbReference type="SMART" id="SM00842">
    <property type="entry name" value="FtsA"/>
    <property type="match status" value="1"/>
</dbReference>
<dbReference type="AlphaFoldDB" id="A0A552V999"/>
<dbReference type="InterPro" id="IPR003494">
    <property type="entry name" value="SHS2_FtsA"/>
</dbReference>
<dbReference type="Pfam" id="PF05137">
    <property type="entry name" value="PilN"/>
    <property type="match status" value="1"/>
</dbReference>
<evidence type="ECO:0000256" key="1">
    <source>
        <dbReference type="SAM" id="Phobius"/>
    </source>
</evidence>
<feature type="domain" description="SHS2" evidence="2">
    <location>
        <begin position="47"/>
        <end position="210"/>
    </location>
</feature>
<dbReference type="InterPro" id="IPR043129">
    <property type="entry name" value="ATPase_NBD"/>
</dbReference>
<proteinExistence type="predicted"/>
<dbReference type="Pfam" id="PF11104">
    <property type="entry name" value="PilM_2"/>
    <property type="match status" value="1"/>
</dbReference>
<protein>
    <recommendedName>
        <fullName evidence="2">SHS2 domain-containing protein</fullName>
    </recommendedName>
</protein>
<dbReference type="SUPFAM" id="SSF53067">
    <property type="entry name" value="Actin-like ATPase domain"/>
    <property type="match status" value="2"/>
</dbReference>
<name>A0A552V999_9FIRM</name>
<comment type="caution">
    <text evidence="3">The sequence shown here is derived from an EMBL/GenBank/DDBJ whole genome shotgun (WGS) entry which is preliminary data.</text>
</comment>
<dbReference type="Gene3D" id="3.30.1490.300">
    <property type="match status" value="1"/>
</dbReference>
<dbReference type="CDD" id="cd24049">
    <property type="entry name" value="ASKHA_NBD_PilM"/>
    <property type="match status" value="1"/>
</dbReference>
<dbReference type="InterPro" id="IPR005883">
    <property type="entry name" value="PilM"/>
</dbReference>
<dbReference type="InterPro" id="IPR007813">
    <property type="entry name" value="PilN"/>
</dbReference>
<organism evidence="3 4">
    <name type="scientific">Criibacterium bergeronii</name>
    <dbReference type="NCBI Taxonomy" id="1871336"/>
    <lineage>
        <taxon>Bacteria</taxon>
        <taxon>Bacillati</taxon>
        <taxon>Bacillota</taxon>
        <taxon>Clostridia</taxon>
        <taxon>Peptostreptococcales</taxon>
        <taxon>Filifactoraceae</taxon>
        <taxon>Criibacterium</taxon>
    </lineage>
</organism>
<dbReference type="Proteomes" id="UP000319424">
    <property type="component" value="Unassembled WGS sequence"/>
</dbReference>
<keyword evidence="1" id="KW-1133">Transmembrane helix</keyword>
<evidence type="ECO:0000259" key="2">
    <source>
        <dbReference type="SMART" id="SM00842"/>
    </source>
</evidence>
<reference evidence="3 4" key="1">
    <citation type="submission" date="2019-07" db="EMBL/GenBank/DDBJ databases">
        <title>Criibacterium bergeronii gen. nov., sp. nov. isolated from human clinical samples.</title>
        <authorList>
            <person name="Maheux A.F."/>
            <person name="Boudreau D.K."/>
            <person name="Berube E."/>
            <person name="Brodeur S."/>
            <person name="Bernard K.A."/>
            <person name="Abed J.Y."/>
            <person name="Ducrey E."/>
            <person name="Guay E.F."/>
            <person name="Raymond F."/>
            <person name="Corbeil J."/>
            <person name="Domingo M.-C."/>
            <person name="Roy P.H."/>
            <person name="Boissinot M."/>
            <person name="Tocheva E.I."/>
            <person name="Omar R.F."/>
        </authorList>
    </citation>
    <scope>NUCLEOTIDE SEQUENCE [LARGE SCALE GENOMIC DNA]</scope>
    <source>
        <strain evidence="3 4">CCRI-24246</strain>
    </source>
</reference>
<dbReference type="OrthoDB" id="5291956at2"/>
<sequence>MALLNRKEKQNKESSSILKKEISIKQMLNKPIFAKKSKSHILEGKNYLSIDIGNRQIKAVEGKFDKNNFRIDKIGFVELEPEVYNGGEIKDEQKLVEALNKLLRENNFKTKDCIVSIESTGLITREMEIPVMEDEYIPDVIKYEISEYLPIDVDKYILQYNKLYSVSLDNQEKLKVVVYALPSDFADQIYKMFNQIGLKPVALDIQNDNAENLINKVNINDKNLTDGIIAFIDLGNTSINLSIVKNGKFEFNRLIRNDLSIFETVKDSIDDSDENIHALISKYKSFNLFSDDVQDTKLQETILSLADRWVQDIQKLFQYYTSRNTDNRINSIYLYGGGSEIKNIDYYIGTRLNIPTWTIYKIGNLSATSNLTTQGVMRYFNAISALVDIDRINFFNNFIQSKIDKKAEKKATLYSLIALALILVVVLVVFLYNFFSIRMLKTSIANYQTELSNPERIAKAKEVEEQTEILNTINRDKSFLNAVDYSLRTVDTASRTLFDTVKNSMSENLYLTNVSIDNAKISIDGNSSDKMSIGQFEYNIRQTGVFNNIYIDSISKQGENPPYYSFKMTLEYDVNVLNEIVQNTLENGDKTEETNE</sequence>
<gene>
    <name evidence="3" type="ORF">FL857_04880</name>
</gene>
<evidence type="ECO:0000313" key="3">
    <source>
        <dbReference type="EMBL" id="TRW27046.1"/>
    </source>
</evidence>
<dbReference type="PANTHER" id="PTHR32432">
    <property type="entry name" value="CELL DIVISION PROTEIN FTSA-RELATED"/>
    <property type="match status" value="1"/>
</dbReference>
<dbReference type="PANTHER" id="PTHR32432:SF3">
    <property type="entry name" value="ETHANOLAMINE UTILIZATION PROTEIN EUTJ"/>
    <property type="match status" value="1"/>
</dbReference>
<dbReference type="Gene3D" id="3.30.420.40">
    <property type="match status" value="2"/>
</dbReference>
<keyword evidence="1" id="KW-0472">Membrane</keyword>
<dbReference type="GO" id="GO:0051301">
    <property type="term" value="P:cell division"/>
    <property type="evidence" value="ECO:0007669"/>
    <property type="project" value="InterPro"/>
</dbReference>
<keyword evidence="1" id="KW-0812">Transmembrane</keyword>
<dbReference type="RefSeq" id="WP_144398006.1">
    <property type="nucleotide sequence ID" value="NZ_VJXW01000005.1"/>
</dbReference>
<evidence type="ECO:0000313" key="4">
    <source>
        <dbReference type="Proteomes" id="UP000319424"/>
    </source>
</evidence>
<accession>A0A552V999</accession>
<dbReference type="EMBL" id="VJXW01000005">
    <property type="protein sequence ID" value="TRW27046.1"/>
    <property type="molecule type" value="Genomic_DNA"/>
</dbReference>
<feature type="transmembrane region" description="Helical" evidence="1">
    <location>
        <begin position="411"/>
        <end position="435"/>
    </location>
</feature>
<dbReference type="InterPro" id="IPR050696">
    <property type="entry name" value="FtsA/MreB"/>
</dbReference>